<evidence type="ECO:0000313" key="10">
    <source>
        <dbReference type="EMBL" id="ASU33734.1"/>
    </source>
</evidence>
<dbReference type="OrthoDB" id="9816308at2"/>
<dbReference type="SUPFAM" id="SSF49299">
    <property type="entry name" value="PKD domain"/>
    <property type="match status" value="1"/>
</dbReference>
<dbReference type="InterPro" id="IPR013783">
    <property type="entry name" value="Ig-like_fold"/>
</dbReference>
<dbReference type="PROSITE" id="PS51007">
    <property type="entry name" value="CYTC"/>
    <property type="match status" value="1"/>
</dbReference>
<dbReference type="CDD" id="cd00146">
    <property type="entry name" value="PKD"/>
    <property type="match status" value="1"/>
</dbReference>
<keyword evidence="11" id="KW-1185">Reference proteome</keyword>
<feature type="domain" description="Cytochrome c" evidence="9">
    <location>
        <begin position="800"/>
        <end position="885"/>
    </location>
</feature>
<dbReference type="Gene3D" id="3.40.50.880">
    <property type="match status" value="1"/>
</dbReference>
<evidence type="ECO:0000256" key="6">
    <source>
        <dbReference type="PIRSR" id="PIRSR602324-1"/>
    </source>
</evidence>
<gene>
    <name evidence="10" type="ORF">MuYL_1838</name>
</gene>
<dbReference type="Gene3D" id="2.120.10.30">
    <property type="entry name" value="TolB, C-terminal domain"/>
    <property type="match status" value="1"/>
</dbReference>
<feature type="binding site" description="covalent" evidence="6">
    <location>
        <position position="863"/>
    </location>
    <ligand>
        <name>heme c</name>
        <dbReference type="ChEBI" id="CHEBI:61717"/>
    </ligand>
</feature>
<dbReference type="InterPro" id="IPR029062">
    <property type="entry name" value="Class_I_gatase-like"/>
</dbReference>
<dbReference type="RefSeq" id="WP_094570149.1">
    <property type="nucleotide sequence ID" value="NZ_CP022743.1"/>
</dbReference>
<dbReference type="SUPFAM" id="SSF50952">
    <property type="entry name" value="Soluble quinoprotein glucose dehydrogenase"/>
    <property type="match status" value="1"/>
</dbReference>
<dbReference type="InterPro" id="IPR036909">
    <property type="entry name" value="Cyt_c-like_dom_sf"/>
</dbReference>
<evidence type="ECO:0000256" key="7">
    <source>
        <dbReference type="SAM" id="MobiDB-lite"/>
    </source>
</evidence>
<evidence type="ECO:0000256" key="4">
    <source>
        <dbReference type="ARBA" id="ARBA00022982"/>
    </source>
</evidence>
<feature type="domain" description="PKD" evidence="8">
    <location>
        <begin position="734"/>
        <end position="774"/>
    </location>
</feature>
<dbReference type="InterPro" id="IPR002324">
    <property type="entry name" value="Cyt_c_ID"/>
</dbReference>
<dbReference type="SUPFAM" id="SSF52317">
    <property type="entry name" value="Class I glutamine amidotransferase-like"/>
    <property type="match status" value="1"/>
</dbReference>
<reference evidence="10 11" key="1">
    <citation type="submission" date="2017-08" db="EMBL/GenBank/DDBJ databases">
        <title>Complete genome sequence of Mucilaginibacter sp. strain BJC16-A31.</title>
        <authorList>
            <consortium name="Henan University of Science and Technology"/>
            <person name="You X."/>
        </authorList>
    </citation>
    <scope>NUCLEOTIDE SEQUENCE [LARGE SCALE GENOMIC DNA]</scope>
    <source>
        <strain evidence="10 11">BJC16-A31</strain>
    </source>
</reference>
<evidence type="ECO:0000256" key="5">
    <source>
        <dbReference type="ARBA" id="ARBA00023004"/>
    </source>
</evidence>
<dbReference type="GO" id="GO:0009055">
    <property type="term" value="F:electron transfer activity"/>
    <property type="evidence" value="ECO:0007669"/>
    <property type="project" value="InterPro"/>
</dbReference>
<dbReference type="Pfam" id="PF00034">
    <property type="entry name" value="Cytochrom_C"/>
    <property type="match status" value="1"/>
</dbReference>
<evidence type="ECO:0000313" key="11">
    <source>
        <dbReference type="Proteomes" id="UP000215002"/>
    </source>
</evidence>
<sequence>MRLKFTFLLFIPLLFLGFAPVKPKVLVFTKTAGFHHASIPLGVTAIIKLGHENNFDVDTTSDDAKFTESNLKKYSAVVFLSTTGPLLTANERNDFERYIQAGGGYAGIHAAADAEYDWHWYGRLVGGYFLSHPAQQEAVLHVVDRTHVSTKHLPAEWKRKDEWYNYKELNKDVHVLITIDETSYKGGVNGANHPMAWYHNFDGGRAWYTELGHTDESYSDPLYLKHILGGIQYAIGDHQKLNYGKVTTERVPEENRFTKTQLITGTFFEPTEMTILPNLDVLIAQRRGEIMLYKNETKTVKQAGFLNAYWKTHTKGVNAEEGVLGIQADPDFKNNHYVYIYYSPVDTSVNRLSRFTLVNDTIDNKTEKVVLQLYSQREICCHTGGSIAFGQDNTLFVSTGDNSTPFDEPGKQPYNTHAFAPLDDRPDHSQFDSRRSAGNTNDLRGKILRIKIKPDGSYDIPEGNLFKPGTPNTKPEIFVMGDRNPYRISVDKKNGYLYWGEVGPDANKDSLETRGPRGYDELNQARTAGFFGWPLFIGPNIPYHAFDYATGVSGPAFDPAHPVNDSKNNTGLKELPPAQPAFIWYPYAASPDFPEVGSGGRTTMAGPAYYTDMYPKATRFPDYYNKKVIFYDWIRGWIKAITLQPNGDFDKMEPFMSTTKFNAPIDMETGPDGRIYVLEYGSGWFSKNPDAGLARIDYNRGNRAPEITSVKASKTFGQLPLAVLFTVAAKDPEGDKMSYTWNLGNGVTKKTIAPKLLYTYTKKGNYNATVDVKDDQEATVKSKQINILAGSMISNLANINANSPGKALMLSLDCKTCHKIAEKSIGPAFTEVAKKYPNNKASMAHLTQKVKEGGSGVWGDVAMPAHPALKPAEAKQIIGWILSLKQ</sequence>
<dbReference type="Pfam" id="PF07995">
    <property type="entry name" value="GSDH"/>
    <property type="match status" value="1"/>
</dbReference>
<feature type="region of interest" description="Disordered" evidence="7">
    <location>
        <begin position="400"/>
        <end position="440"/>
    </location>
</feature>
<dbReference type="InterPro" id="IPR000601">
    <property type="entry name" value="PKD_dom"/>
</dbReference>
<dbReference type="SUPFAM" id="SSF46626">
    <property type="entry name" value="Cytochrome c"/>
    <property type="match status" value="1"/>
</dbReference>
<dbReference type="Gene3D" id="1.10.760.10">
    <property type="entry name" value="Cytochrome c-like domain"/>
    <property type="match status" value="1"/>
</dbReference>
<keyword evidence="1" id="KW-0813">Transport</keyword>
<dbReference type="Pfam" id="PF06283">
    <property type="entry name" value="ThuA"/>
    <property type="match status" value="1"/>
</dbReference>
<dbReference type="GO" id="GO:0020037">
    <property type="term" value="F:heme binding"/>
    <property type="evidence" value="ECO:0007669"/>
    <property type="project" value="InterPro"/>
</dbReference>
<evidence type="ECO:0000259" key="9">
    <source>
        <dbReference type="PROSITE" id="PS51007"/>
    </source>
</evidence>
<comment type="PTM">
    <text evidence="6">Binds 1 heme c group covalently per subunit.</text>
</comment>
<dbReference type="InterPro" id="IPR029010">
    <property type="entry name" value="ThuA-like"/>
</dbReference>
<evidence type="ECO:0000256" key="3">
    <source>
        <dbReference type="ARBA" id="ARBA00022723"/>
    </source>
</evidence>
<keyword evidence="2 6" id="KW-0349">Heme</keyword>
<dbReference type="InterPro" id="IPR011042">
    <property type="entry name" value="6-blade_b-propeller_TolB-like"/>
</dbReference>
<name>A0A223NVM9_9SPHI</name>
<keyword evidence="5 6" id="KW-0408">Iron</keyword>
<dbReference type="InterPro" id="IPR035986">
    <property type="entry name" value="PKD_dom_sf"/>
</dbReference>
<dbReference type="InterPro" id="IPR009056">
    <property type="entry name" value="Cyt_c-like_dom"/>
</dbReference>
<feature type="binding site" description="covalent" evidence="6">
    <location>
        <position position="818"/>
    </location>
    <ligand>
        <name>heme c</name>
        <dbReference type="ChEBI" id="CHEBI:61717"/>
    </ligand>
</feature>
<dbReference type="PROSITE" id="PS50093">
    <property type="entry name" value="PKD"/>
    <property type="match status" value="1"/>
</dbReference>
<feature type="compositionally biased region" description="Basic and acidic residues" evidence="7">
    <location>
        <begin position="422"/>
        <end position="435"/>
    </location>
</feature>
<dbReference type="KEGG" id="muc:MuYL_1838"/>
<protein>
    <submittedName>
        <fullName evidence="10">Crp/Fnr family transcriptional regulator</fullName>
    </submittedName>
</protein>
<evidence type="ECO:0000256" key="2">
    <source>
        <dbReference type="ARBA" id="ARBA00022617"/>
    </source>
</evidence>
<dbReference type="PRINTS" id="PR00606">
    <property type="entry name" value="CYTCHROMECID"/>
</dbReference>
<proteinExistence type="predicted"/>
<dbReference type="InterPro" id="IPR011041">
    <property type="entry name" value="Quinoprot_gluc/sorb_DH_b-prop"/>
</dbReference>
<dbReference type="GO" id="GO:0005506">
    <property type="term" value="F:iron ion binding"/>
    <property type="evidence" value="ECO:0007669"/>
    <property type="project" value="InterPro"/>
</dbReference>
<dbReference type="PANTHER" id="PTHR40469:SF2">
    <property type="entry name" value="GALACTOSE-BINDING DOMAIN-LIKE SUPERFAMILY PROTEIN"/>
    <property type="match status" value="1"/>
</dbReference>
<dbReference type="PANTHER" id="PTHR40469">
    <property type="entry name" value="SECRETED GLYCOSYL HYDROLASE"/>
    <property type="match status" value="1"/>
</dbReference>
<dbReference type="EMBL" id="CP022743">
    <property type="protein sequence ID" value="ASU33734.1"/>
    <property type="molecule type" value="Genomic_DNA"/>
</dbReference>
<feature type="binding site" description="covalent" evidence="6">
    <location>
        <position position="814"/>
    </location>
    <ligand>
        <name>heme c</name>
        <dbReference type="ChEBI" id="CHEBI:61717"/>
    </ligand>
</feature>
<dbReference type="Pfam" id="PF00801">
    <property type="entry name" value="PKD"/>
    <property type="match status" value="1"/>
</dbReference>
<organism evidence="10 11">
    <name type="scientific">Mucilaginibacter xinganensis</name>
    <dbReference type="NCBI Taxonomy" id="1234841"/>
    <lineage>
        <taxon>Bacteria</taxon>
        <taxon>Pseudomonadati</taxon>
        <taxon>Bacteroidota</taxon>
        <taxon>Sphingobacteriia</taxon>
        <taxon>Sphingobacteriales</taxon>
        <taxon>Sphingobacteriaceae</taxon>
        <taxon>Mucilaginibacter</taxon>
    </lineage>
</organism>
<keyword evidence="4" id="KW-0249">Electron transport</keyword>
<keyword evidence="3 6" id="KW-0479">Metal-binding</keyword>
<dbReference type="Gene3D" id="2.60.40.10">
    <property type="entry name" value="Immunoglobulins"/>
    <property type="match status" value="1"/>
</dbReference>
<dbReference type="InterPro" id="IPR012938">
    <property type="entry name" value="Glc/Sorbosone_DH"/>
</dbReference>
<dbReference type="InterPro" id="IPR022409">
    <property type="entry name" value="PKD/Chitinase_dom"/>
</dbReference>
<dbReference type="SMART" id="SM00089">
    <property type="entry name" value="PKD"/>
    <property type="match status" value="1"/>
</dbReference>
<evidence type="ECO:0000259" key="8">
    <source>
        <dbReference type="PROSITE" id="PS50093"/>
    </source>
</evidence>
<evidence type="ECO:0000256" key="1">
    <source>
        <dbReference type="ARBA" id="ARBA00022448"/>
    </source>
</evidence>
<dbReference type="Proteomes" id="UP000215002">
    <property type="component" value="Chromosome"/>
</dbReference>
<dbReference type="AlphaFoldDB" id="A0A223NVM9"/>
<accession>A0A223NVM9</accession>